<dbReference type="HAMAP" id="MF_00001">
    <property type="entry name" value="Asp_carb_tr"/>
    <property type="match status" value="1"/>
</dbReference>
<dbReference type="EMBL" id="MIJF01000035">
    <property type="protein sequence ID" value="OEF99103.1"/>
    <property type="molecule type" value="Genomic_DNA"/>
</dbReference>
<dbReference type="Proteomes" id="UP000243739">
    <property type="component" value="Unassembled WGS sequence"/>
</dbReference>
<comment type="pathway">
    <text evidence="1 7">Pyrimidine metabolism; UMP biosynthesis via de novo pathway; (S)-dihydroorotate from bicarbonate: step 2/3.</text>
</comment>
<evidence type="ECO:0000259" key="8">
    <source>
        <dbReference type="Pfam" id="PF00185"/>
    </source>
</evidence>
<dbReference type="PRINTS" id="PR00100">
    <property type="entry name" value="AOTCASE"/>
</dbReference>
<organism evidence="10 11">
    <name type="scientific">Vulcanibacillus modesticaldus</name>
    <dbReference type="NCBI Taxonomy" id="337097"/>
    <lineage>
        <taxon>Bacteria</taxon>
        <taxon>Bacillati</taxon>
        <taxon>Bacillota</taxon>
        <taxon>Bacilli</taxon>
        <taxon>Bacillales</taxon>
        <taxon>Bacillaceae</taxon>
        <taxon>Vulcanibacillus</taxon>
    </lineage>
</organism>
<feature type="binding site" evidence="7">
    <location>
        <position position="105"/>
    </location>
    <ligand>
        <name>carbamoyl phosphate</name>
        <dbReference type="ChEBI" id="CHEBI:58228"/>
    </ligand>
</feature>
<evidence type="ECO:0000256" key="3">
    <source>
        <dbReference type="ARBA" id="ARBA00022679"/>
    </source>
</evidence>
<sequence length="302" mass="34716">MGKHLLGCQDLSIEEIKSILNKAQYFLENNDNLFSYREAYRDKFVVNLFLEPSTRTRFSFEVAEKKLGIQVLNFESNISSLQKGESLYDTLKTFEAQGMDIVVIRLREEGILQHFSRRLNLSIINAGEGKKAHPTQALLDLFTIKQYFNDLKGLNVAIIGDIAHSRVARSNYYLLKKFGANIFFSGPPNLMAPDLENNYLPIDEAIRRADVVMMLRIQAERHSDNKIKSKEAIVEYNRKFGFTEERLQYLQSHAIILHPAPVNRGVEMDDIVVDHQQSKIFEQIHNGVWVRMAILDRALGVN</sequence>
<dbReference type="PANTHER" id="PTHR45753">
    <property type="entry name" value="ORNITHINE CARBAMOYLTRANSFERASE, MITOCHONDRIAL"/>
    <property type="match status" value="1"/>
</dbReference>
<comment type="similarity">
    <text evidence="2 7">Belongs to the aspartate/ornithine carbamoyltransferase superfamily. ATCase family.</text>
</comment>
<dbReference type="NCBIfam" id="NF002032">
    <property type="entry name" value="PRK00856.1"/>
    <property type="match status" value="1"/>
</dbReference>
<dbReference type="Pfam" id="PF02729">
    <property type="entry name" value="OTCace_N"/>
    <property type="match status" value="1"/>
</dbReference>
<evidence type="ECO:0000256" key="7">
    <source>
        <dbReference type="HAMAP-Rule" id="MF_00001"/>
    </source>
</evidence>
<feature type="binding site" evidence="7">
    <location>
        <position position="136"/>
    </location>
    <ligand>
        <name>carbamoyl phosphate</name>
        <dbReference type="ChEBI" id="CHEBI:58228"/>
    </ligand>
</feature>
<dbReference type="InterPro" id="IPR006132">
    <property type="entry name" value="Asp/Orn_carbamoyltranf_P-bd"/>
</dbReference>
<keyword evidence="4 7" id="KW-0665">Pyrimidine biosynthesis</keyword>
<feature type="binding site" evidence="7">
    <location>
        <position position="83"/>
    </location>
    <ligand>
        <name>L-aspartate</name>
        <dbReference type="ChEBI" id="CHEBI:29991"/>
    </ligand>
</feature>
<dbReference type="InterPro" id="IPR006130">
    <property type="entry name" value="Asp/Orn_carbamoylTrfase"/>
</dbReference>
<dbReference type="AlphaFoldDB" id="A0A1D2YTS2"/>
<evidence type="ECO:0000256" key="5">
    <source>
        <dbReference type="ARBA" id="ARBA00043884"/>
    </source>
</evidence>
<keyword evidence="11" id="KW-1185">Reference proteome</keyword>
<feature type="binding site" evidence="7">
    <location>
        <position position="216"/>
    </location>
    <ligand>
        <name>L-aspartate</name>
        <dbReference type="ChEBI" id="CHEBI:29991"/>
    </ligand>
</feature>
<evidence type="ECO:0000259" key="9">
    <source>
        <dbReference type="Pfam" id="PF02729"/>
    </source>
</evidence>
<feature type="binding site" evidence="7">
    <location>
        <position position="55"/>
    </location>
    <ligand>
        <name>carbamoyl phosphate</name>
        <dbReference type="ChEBI" id="CHEBI:58228"/>
    </ligand>
</feature>
<feature type="binding site" evidence="7">
    <location>
        <position position="261"/>
    </location>
    <ligand>
        <name>carbamoyl phosphate</name>
        <dbReference type="ChEBI" id="CHEBI:58228"/>
    </ligand>
</feature>
<gene>
    <name evidence="7" type="primary">pyrB</name>
    <name evidence="10" type="ORF">BHF71_02665</name>
</gene>
<dbReference type="OrthoDB" id="9774690at2"/>
<feature type="domain" description="Aspartate/ornithine carbamoyltransferase carbamoyl-P binding" evidence="9">
    <location>
        <begin position="3"/>
        <end position="146"/>
    </location>
</feature>
<comment type="subunit">
    <text evidence="7">Heterododecamer (2C3:3R2) of six catalytic PyrB chains organized as two trimers (C3), and six regulatory PyrI chains organized as three dimers (R2).</text>
</comment>
<dbReference type="PRINTS" id="PR00101">
    <property type="entry name" value="ATCASE"/>
</dbReference>
<evidence type="ECO:0000313" key="11">
    <source>
        <dbReference type="Proteomes" id="UP000243739"/>
    </source>
</evidence>
<feature type="binding site" evidence="7">
    <location>
        <position position="166"/>
    </location>
    <ligand>
        <name>L-aspartate</name>
        <dbReference type="ChEBI" id="CHEBI:29991"/>
    </ligand>
</feature>
<dbReference type="InterPro" id="IPR002082">
    <property type="entry name" value="Asp_carbamoyltransf"/>
</dbReference>
<dbReference type="UniPathway" id="UPA00070">
    <property type="reaction ID" value="UER00116"/>
</dbReference>
<protein>
    <recommendedName>
        <fullName evidence="7">Aspartate carbamoyltransferase</fullName>
        <ecNumber evidence="7">2.1.3.2</ecNumber>
    </recommendedName>
    <alternativeName>
        <fullName evidence="7">Aspartate transcarbamylase</fullName>
        <shortName evidence="7">ATCase</shortName>
    </alternativeName>
</protein>
<feature type="binding site" evidence="7">
    <location>
        <position position="260"/>
    </location>
    <ligand>
        <name>carbamoyl phosphate</name>
        <dbReference type="ChEBI" id="CHEBI:58228"/>
    </ligand>
</feature>
<dbReference type="InterPro" id="IPR036901">
    <property type="entry name" value="Asp/Orn_carbamoylTrfase_sf"/>
</dbReference>
<dbReference type="PANTHER" id="PTHR45753:SF6">
    <property type="entry name" value="ASPARTATE CARBAMOYLTRANSFERASE"/>
    <property type="match status" value="1"/>
</dbReference>
<evidence type="ECO:0000256" key="1">
    <source>
        <dbReference type="ARBA" id="ARBA00004852"/>
    </source>
</evidence>
<dbReference type="GO" id="GO:0006207">
    <property type="term" value="P:'de novo' pyrimidine nucleobase biosynthetic process"/>
    <property type="evidence" value="ECO:0007669"/>
    <property type="project" value="InterPro"/>
</dbReference>
<comment type="catalytic activity">
    <reaction evidence="6 7">
        <text>carbamoyl phosphate + L-aspartate = N-carbamoyl-L-aspartate + phosphate + H(+)</text>
        <dbReference type="Rhea" id="RHEA:20013"/>
        <dbReference type="ChEBI" id="CHEBI:15378"/>
        <dbReference type="ChEBI" id="CHEBI:29991"/>
        <dbReference type="ChEBI" id="CHEBI:32814"/>
        <dbReference type="ChEBI" id="CHEBI:43474"/>
        <dbReference type="ChEBI" id="CHEBI:58228"/>
        <dbReference type="EC" id="2.1.3.2"/>
    </reaction>
</comment>
<reference evidence="10 11" key="1">
    <citation type="submission" date="2016-09" db="EMBL/GenBank/DDBJ databases">
        <title>Draft genome sequence for the type strain of Vulcanibacillus modesticaldus BR, a strictly anaerobic, moderately thermophilic, and nitrate-reducing bacterium from deep sea-hydrothermal vents of the Mid-Atlantic Ridge.</title>
        <authorList>
            <person name="Abin C.A."/>
            <person name="Hollibaugh J.T."/>
        </authorList>
    </citation>
    <scope>NUCLEOTIDE SEQUENCE [LARGE SCALE GENOMIC DNA]</scope>
    <source>
        <strain evidence="10 11">BR</strain>
    </source>
</reference>
<name>A0A1D2YTS2_9BACI</name>
<dbReference type="InterPro" id="IPR006131">
    <property type="entry name" value="Asp_carbamoyltransf_Asp/Orn-bd"/>
</dbReference>
<evidence type="ECO:0000313" key="10">
    <source>
        <dbReference type="EMBL" id="OEF99103.1"/>
    </source>
</evidence>
<evidence type="ECO:0000256" key="4">
    <source>
        <dbReference type="ARBA" id="ARBA00022975"/>
    </source>
</evidence>
<dbReference type="GO" id="GO:0016597">
    <property type="term" value="F:amino acid binding"/>
    <property type="evidence" value="ECO:0007669"/>
    <property type="project" value="InterPro"/>
</dbReference>
<feature type="binding site" evidence="7">
    <location>
        <position position="56"/>
    </location>
    <ligand>
        <name>carbamoyl phosphate</name>
        <dbReference type="ChEBI" id="CHEBI:58228"/>
    </ligand>
</feature>
<dbReference type="Pfam" id="PF00185">
    <property type="entry name" value="OTCace"/>
    <property type="match status" value="1"/>
</dbReference>
<evidence type="ECO:0000256" key="6">
    <source>
        <dbReference type="ARBA" id="ARBA00048859"/>
    </source>
</evidence>
<dbReference type="SUPFAM" id="SSF53671">
    <property type="entry name" value="Aspartate/ornithine carbamoyltransferase"/>
    <property type="match status" value="1"/>
</dbReference>
<dbReference type="RefSeq" id="WP_069657080.1">
    <property type="nucleotide sequence ID" value="NZ_MIJF01000035.1"/>
</dbReference>
<dbReference type="STRING" id="337097.BHF71_02665"/>
<proteinExistence type="inferred from homology"/>
<comment type="function">
    <text evidence="5 7">Catalyzes the condensation of carbamoyl phosphate and aspartate to form carbamoyl aspartate and inorganic phosphate, the committed step in the de novo pyrimidine nucleotide biosynthesis pathway.</text>
</comment>
<dbReference type="EC" id="2.1.3.2" evidence="7"/>
<dbReference type="GO" id="GO:0005829">
    <property type="term" value="C:cytosol"/>
    <property type="evidence" value="ECO:0007669"/>
    <property type="project" value="TreeGrafter"/>
</dbReference>
<keyword evidence="3 7" id="KW-0808">Transferase</keyword>
<accession>A0A1D2YTS2</accession>
<dbReference type="NCBIfam" id="TIGR00670">
    <property type="entry name" value="asp_carb_tr"/>
    <property type="match status" value="1"/>
</dbReference>
<feature type="binding site" evidence="7">
    <location>
        <position position="133"/>
    </location>
    <ligand>
        <name>carbamoyl phosphate</name>
        <dbReference type="ChEBI" id="CHEBI:58228"/>
    </ligand>
</feature>
<evidence type="ECO:0000256" key="2">
    <source>
        <dbReference type="ARBA" id="ARBA00008896"/>
    </source>
</evidence>
<dbReference type="GO" id="GO:0044205">
    <property type="term" value="P:'de novo' UMP biosynthetic process"/>
    <property type="evidence" value="ECO:0007669"/>
    <property type="project" value="UniProtKB-UniRule"/>
</dbReference>
<feature type="domain" description="Aspartate/ornithine carbamoyltransferase Asp/Orn-binding" evidence="8">
    <location>
        <begin position="152"/>
        <end position="296"/>
    </location>
</feature>
<dbReference type="PROSITE" id="PS00097">
    <property type="entry name" value="CARBAMOYLTRANSFERASE"/>
    <property type="match status" value="1"/>
</dbReference>
<dbReference type="GO" id="GO:0006520">
    <property type="term" value="P:amino acid metabolic process"/>
    <property type="evidence" value="ECO:0007669"/>
    <property type="project" value="InterPro"/>
</dbReference>
<dbReference type="GO" id="GO:0004070">
    <property type="term" value="F:aspartate carbamoyltransferase activity"/>
    <property type="evidence" value="ECO:0007669"/>
    <property type="project" value="UniProtKB-UniRule"/>
</dbReference>
<dbReference type="Gene3D" id="3.40.50.1370">
    <property type="entry name" value="Aspartate/ornithine carbamoyltransferase"/>
    <property type="match status" value="2"/>
</dbReference>
<comment type="caution">
    <text evidence="10">The sequence shown here is derived from an EMBL/GenBank/DDBJ whole genome shotgun (WGS) entry which is preliminary data.</text>
</comment>